<name>A0A1Y1Q835_9GAMM</name>
<comment type="caution">
    <text evidence="1">The sequence shown here is derived from an EMBL/GenBank/DDBJ whole genome shotgun (WGS) entry which is preliminary data.</text>
</comment>
<reference evidence="1 2" key="1">
    <citation type="submission" date="2017-01" db="EMBL/GenBank/DDBJ databases">
        <title>Novel large sulfur bacteria in the metagenomes of groundwater-fed chemosynthetic microbial mats in the Lake Huron basin.</title>
        <authorList>
            <person name="Sharrar A.M."/>
            <person name="Flood B.E."/>
            <person name="Bailey J.V."/>
            <person name="Jones D.S."/>
            <person name="Biddanda B."/>
            <person name="Ruberg S.A."/>
            <person name="Marcus D.N."/>
            <person name="Dick G.J."/>
        </authorList>
    </citation>
    <scope>NUCLEOTIDE SEQUENCE [LARGE SCALE GENOMIC DNA]</scope>
    <source>
        <strain evidence="1">A8</strain>
    </source>
</reference>
<dbReference type="AlphaFoldDB" id="A0A1Y1Q835"/>
<sequence length="106" mass="11556">MHPQKILHTAVEKLQQTTGIAVSLQTNAKCPELKADVLLSIALNGKPLEFAVETKRHLTSAKAHLTLEPYHVRHIPALLATDYANPKLVEQLKNQGSNFIDAAGNA</sequence>
<dbReference type="EMBL" id="MTEJ01000730">
    <property type="protein sequence ID" value="OQW98890.1"/>
    <property type="molecule type" value="Genomic_DNA"/>
</dbReference>
<dbReference type="Proteomes" id="UP000192491">
    <property type="component" value="Unassembled WGS sequence"/>
</dbReference>
<proteinExistence type="predicted"/>
<accession>A0A1Y1Q835</accession>
<gene>
    <name evidence="1" type="ORF">BWK73_51565</name>
</gene>
<protein>
    <submittedName>
        <fullName evidence="1">Uncharacterized protein</fullName>
    </submittedName>
</protein>
<evidence type="ECO:0000313" key="1">
    <source>
        <dbReference type="EMBL" id="OQW98890.1"/>
    </source>
</evidence>
<evidence type="ECO:0000313" key="2">
    <source>
        <dbReference type="Proteomes" id="UP000192491"/>
    </source>
</evidence>
<organism evidence="1 2">
    <name type="scientific">Thiothrix lacustris</name>
    <dbReference type="NCBI Taxonomy" id="525917"/>
    <lineage>
        <taxon>Bacteria</taxon>
        <taxon>Pseudomonadati</taxon>
        <taxon>Pseudomonadota</taxon>
        <taxon>Gammaproteobacteria</taxon>
        <taxon>Thiotrichales</taxon>
        <taxon>Thiotrichaceae</taxon>
        <taxon>Thiothrix</taxon>
    </lineage>
</organism>